<dbReference type="AlphaFoldDB" id="A0A7X1X230"/>
<feature type="transmembrane region" description="Helical" evidence="1">
    <location>
        <begin position="368"/>
        <end position="389"/>
    </location>
</feature>
<evidence type="ECO:0000256" key="1">
    <source>
        <dbReference type="SAM" id="Phobius"/>
    </source>
</evidence>
<dbReference type="RefSeq" id="WP_153439219.1">
    <property type="nucleotide sequence ID" value="NZ_JBQQLE010000149.1"/>
</dbReference>
<protein>
    <submittedName>
        <fullName evidence="2">PepSY domain-containing protein</fullName>
    </submittedName>
</protein>
<dbReference type="PANTHER" id="PTHR34219">
    <property type="entry name" value="IRON-REGULATED INNER MEMBRANE PROTEIN-RELATED"/>
    <property type="match status" value="1"/>
</dbReference>
<evidence type="ECO:0000313" key="3">
    <source>
        <dbReference type="Proteomes" id="UP000447574"/>
    </source>
</evidence>
<name>A0A7X1X230_9PSED</name>
<keyword evidence="1" id="KW-0472">Membrane</keyword>
<evidence type="ECO:0000313" key="2">
    <source>
        <dbReference type="EMBL" id="MQT77973.1"/>
    </source>
</evidence>
<sequence>MSASSSYLVGSSSGAFVALLKRLHFYIGVFIGPFLLVAALSGVLYALTPQIENTLYAHALHTETRGSSLSLQSQVQRAVQQVGPGLSVAAVRPAPGQGDTTRVMFSDPRFGASEHRALFVDPVSGEIRGDMKVYGTSGVLPLRTWIDQFHRGLLLGDIGRIYSELAASWLWVAAMGGLVLWAARRRRVGRQPGSLRSWHASAGVWLLLGLLFFSATGLTWSQYAGDNIGVLRAYYGWSTPSVSTALSQASKMQMPMDEHAEHHLHMAPPAQASTLDAALFDRVLAKARAAHIDAAKVEIKPSSSSDKAWVVSEIDRSWPTQVDAVSINPQTMDVVDHVEFSAYSLPAKLTRWGIDAHMGALFGQANQLVLVVFASGLAAMVVMGYLMWWRRRPTLPLSRGQQTTLLSTWRLMNFKAQAFVVLFALLLGIALPVLGWSLIGFIVWTCCCALSECRSTLLTATCDRKVRK</sequence>
<dbReference type="PANTHER" id="PTHR34219:SF1">
    <property type="entry name" value="PEPSY DOMAIN-CONTAINING PROTEIN"/>
    <property type="match status" value="1"/>
</dbReference>
<organism evidence="2 3">
    <name type="scientific">Pseudomonas helleri</name>
    <dbReference type="NCBI Taxonomy" id="1608996"/>
    <lineage>
        <taxon>Bacteria</taxon>
        <taxon>Pseudomonadati</taxon>
        <taxon>Pseudomonadota</taxon>
        <taxon>Gammaproteobacteria</taxon>
        <taxon>Pseudomonadales</taxon>
        <taxon>Pseudomonadaceae</taxon>
        <taxon>Pseudomonas</taxon>
    </lineage>
</organism>
<feature type="transmembrane region" description="Helical" evidence="1">
    <location>
        <begin position="204"/>
        <end position="223"/>
    </location>
</feature>
<dbReference type="EMBL" id="WIWF01000218">
    <property type="protein sequence ID" value="MQT77973.1"/>
    <property type="molecule type" value="Genomic_DNA"/>
</dbReference>
<dbReference type="Proteomes" id="UP000447574">
    <property type="component" value="Unassembled WGS sequence"/>
</dbReference>
<accession>A0A7X1X230</accession>
<proteinExistence type="predicted"/>
<gene>
    <name evidence="2" type="ORF">GHO37_27430</name>
</gene>
<feature type="transmembrane region" description="Helical" evidence="1">
    <location>
        <begin position="161"/>
        <end position="183"/>
    </location>
</feature>
<feature type="transmembrane region" description="Helical" evidence="1">
    <location>
        <begin position="419"/>
        <end position="444"/>
    </location>
</feature>
<comment type="caution">
    <text evidence="2">The sequence shown here is derived from an EMBL/GenBank/DDBJ whole genome shotgun (WGS) entry which is preliminary data.</text>
</comment>
<keyword evidence="1" id="KW-0812">Transmembrane</keyword>
<feature type="transmembrane region" description="Helical" evidence="1">
    <location>
        <begin position="25"/>
        <end position="47"/>
    </location>
</feature>
<keyword evidence="1" id="KW-1133">Transmembrane helix</keyword>
<reference evidence="2 3" key="1">
    <citation type="submission" date="2019-10" db="EMBL/GenBank/DDBJ databases">
        <title>Evaluation of single-gene subtyping targets for Pseudomonas.</title>
        <authorList>
            <person name="Reichler S.J."/>
            <person name="Orsi R.H."/>
            <person name="Wiedmann M."/>
            <person name="Martin N.H."/>
            <person name="Murphy S.I."/>
        </authorList>
    </citation>
    <scope>NUCLEOTIDE SEQUENCE [LARGE SCALE GENOMIC DNA]</scope>
    <source>
        <strain evidence="2 3">FSL R10-2932</strain>
    </source>
</reference>
<dbReference type="InterPro" id="IPR005625">
    <property type="entry name" value="PepSY-ass_TM"/>
</dbReference>
<dbReference type="Pfam" id="PF03929">
    <property type="entry name" value="PepSY_TM"/>
    <property type="match status" value="1"/>
</dbReference>